<dbReference type="SUPFAM" id="SSF51735">
    <property type="entry name" value="NAD(P)-binding Rossmann-fold domains"/>
    <property type="match status" value="1"/>
</dbReference>
<evidence type="ECO:0000313" key="4">
    <source>
        <dbReference type="EMBL" id="EPE04042.1"/>
    </source>
</evidence>
<dbReference type="Pfam" id="PF13561">
    <property type="entry name" value="adh_short_C2"/>
    <property type="match status" value="1"/>
</dbReference>
<name>S3BU68_OPHP1</name>
<keyword evidence="5" id="KW-1185">Reference proteome</keyword>
<reference evidence="4 5" key="1">
    <citation type="journal article" date="2013" name="BMC Genomics">
        <title>The genome and transcriptome of the pine saprophyte Ophiostoma piceae, and a comparison with the bark beetle-associated pine pathogen Grosmannia clavigera.</title>
        <authorList>
            <person name="Haridas S."/>
            <person name="Wang Y."/>
            <person name="Lim L."/>
            <person name="Massoumi Alamouti S."/>
            <person name="Jackman S."/>
            <person name="Docking R."/>
            <person name="Robertson G."/>
            <person name="Birol I."/>
            <person name="Bohlmann J."/>
            <person name="Breuil C."/>
        </authorList>
    </citation>
    <scope>NUCLEOTIDE SEQUENCE [LARGE SCALE GENOMIC DNA]</scope>
    <source>
        <strain evidence="4 5">UAMH 11346</strain>
    </source>
</reference>
<dbReference type="HOGENOM" id="CLU_010194_1_3_1"/>
<proteinExistence type="inferred from homology"/>
<dbReference type="Gene3D" id="3.40.50.720">
    <property type="entry name" value="NAD(P)-binding Rossmann-like Domain"/>
    <property type="match status" value="1"/>
</dbReference>
<sequence length="262" mass="27927">MSLPKVALVTAGSAGLGAAVARVLALELGMSVVINYSQNASRAQALVHELQKSYKTTSDGAKPSYHAIQADLSKKEDVKRLAQEAATAAGGRLDVVVSNVGWTKVRDFMNLDDGMDEEDWDSCLGVNVKSHLWLFHAARPFLEESNTRDEGGAVFVSTASVAGVKPSGSSLPYAVSKAAQIHLIKSLALIAAPTIRVNSVSPGLLMTEWGLSFPQEKIEATRQTNKLKRFATVEDVAAQIKTFVQSRTVTGQNAVIDGGFTL</sequence>
<dbReference type="OMA" id="QECRKYL"/>
<dbReference type="eggNOG" id="KOG0725">
    <property type="taxonomic scope" value="Eukaryota"/>
</dbReference>
<dbReference type="PRINTS" id="PR00081">
    <property type="entry name" value="GDHRDH"/>
</dbReference>
<gene>
    <name evidence="4" type="ORF">F503_04890</name>
</gene>
<evidence type="ECO:0000256" key="1">
    <source>
        <dbReference type="ARBA" id="ARBA00006484"/>
    </source>
</evidence>
<dbReference type="CDD" id="cd05233">
    <property type="entry name" value="SDR_c"/>
    <property type="match status" value="1"/>
</dbReference>
<protein>
    <submittedName>
        <fullName evidence="4">Short-chain dehydrogenase</fullName>
    </submittedName>
</protein>
<dbReference type="OrthoDB" id="37659at2759"/>
<dbReference type="AlphaFoldDB" id="S3BU68"/>
<evidence type="ECO:0000256" key="2">
    <source>
        <dbReference type="ARBA" id="ARBA00022857"/>
    </source>
</evidence>
<dbReference type="PANTHER" id="PTHR43618:SF13">
    <property type="entry name" value="CHAIN DEHYDROGENASE, PUTATIVE (AFU_ORTHOLOGUE AFUA_1G17650)-RELATED"/>
    <property type="match status" value="1"/>
</dbReference>
<keyword evidence="3" id="KW-0560">Oxidoreductase</keyword>
<dbReference type="PANTHER" id="PTHR43618">
    <property type="entry name" value="7-ALPHA-HYDROXYSTEROID DEHYDROGENASE"/>
    <property type="match status" value="1"/>
</dbReference>
<evidence type="ECO:0000313" key="5">
    <source>
        <dbReference type="Proteomes" id="UP000016923"/>
    </source>
</evidence>
<dbReference type="InterPro" id="IPR052178">
    <property type="entry name" value="Sec_Metab_Biosynth_SDR"/>
</dbReference>
<dbReference type="InterPro" id="IPR002347">
    <property type="entry name" value="SDR_fam"/>
</dbReference>
<dbReference type="STRING" id="1262450.S3BU68"/>
<dbReference type="EMBL" id="KE148163">
    <property type="protein sequence ID" value="EPE04042.1"/>
    <property type="molecule type" value="Genomic_DNA"/>
</dbReference>
<evidence type="ECO:0000256" key="3">
    <source>
        <dbReference type="ARBA" id="ARBA00023002"/>
    </source>
</evidence>
<organism evidence="4 5">
    <name type="scientific">Ophiostoma piceae (strain UAMH 11346)</name>
    <name type="common">Sap stain fungus</name>
    <dbReference type="NCBI Taxonomy" id="1262450"/>
    <lineage>
        <taxon>Eukaryota</taxon>
        <taxon>Fungi</taxon>
        <taxon>Dikarya</taxon>
        <taxon>Ascomycota</taxon>
        <taxon>Pezizomycotina</taxon>
        <taxon>Sordariomycetes</taxon>
        <taxon>Sordariomycetidae</taxon>
        <taxon>Ophiostomatales</taxon>
        <taxon>Ophiostomataceae</taxon>
        <taxon>Ophiostoma</taxon>
    </lineage>
</organism>
<dbReference type="VEuPathDB" id="FungiDB:F503_04890"/>
<dbReference type="InterPro" id="IPR036291">
    <property type="entry name" value="NAD(P)-bd_dom_sf"/>
</dbReference>
<keyword evidence="2" id="KW-0521">NADP</keyword>
<dbReference type="Proteomes" id="UP000016923">
    <property type="component" value="Unassembled WGS sequence"/>
</dbReference>
<dbReference type="GO" id="GO:0016491">
    <property type="term" value="F:oxidoreductase activity"/>
    <property type="evidence" value="ECO:0007669"/>
    <property type="project" value="UniProtKB-KW"/>
</dbReference>
<comment type="similarity">
    <text evidence="1">Belongs to the short-chain dehydrogenases/reductases (SDR) family.</text>
</comment>
<accession>S3BU68</accession>